<keyword evidence="1" id="KW-1133">Transmembrane helix</keyword>
<keyword evidence="1" id="KW-0812">Transmembrane</keyword>
<accession>A0A7K4DNZ3</accession>
<dbReference type="RefSeq" id="WP_169032866.1">
    <property type="nucleotide sequence ID" value="NZ_JABBYL010000033.1"/>
</dbReference>
<evidence type="ECO:0000256" key="1">
    <source>
        <dbReference type="SAM" id="Phobius"/>
    </source>
</evidence>
<keyword evidence="1" id="KW-0472">Membrane</keyword>
<dbReference type="AlphaFoldDB" id="A0A7K4DNZ3"/>
<dbReference type="Proteomes" id="UP000591058">
    <property type="component" value="Unassembled WGS sequence"/>
</dbReference>
<reference evidence="2 3" key="1">
    <citation type="submission" date="2020-04" db="EMBL/GenBank/DDBJ databases">
        <title>Draft genome of Methanobacterium subterraneum isolated from animal feces.</title>
        <authorList>
            <person name="Ouboter H.T."/>
            <person name="Berger S."/>
            <person name="Gungor E."/>
            <person name="Jetten M.S.M."/>
            <person name="Welte C.U."/>
        </authorList>
    </citation>
    <scope>NUCLEOTIDE SEQUENCE [LARGE SCALE GENOMIC DNA]</scope>
    <source>
        <strain evidence="2">HO_2020</strain>
    </source>
</reference>
<comment type="caution">
    <text evidence="2">The sequence shown here is derived from an EMBL/GenBank/DDBJ whole genome shotgun (WGS) entry which is preliminary data.</text>
</comment>
<evidence type="ECO:0000313" key="3">
    <source>
        <dbReference type="Proteomes" id="UP000591058"/>
    </source>
</evidence>
<name>A0A7K4DNZ3_9EURY</name>
<proteinExistence type="predicted"/>
<evidence type="ECO:0000313" key="2">
    <source>
        <dbReference type="EMBL" id="NMO10058.1"/>
    </source>
</evidence>
<organism evidence="2 3">
    <name type="scientific">Methanobacterium subterraneum</name>
    <dbReference type="NCBI Taxonomy" id="59277"/>
    <lineage>
        <taxon>Archaea</taxon>
        <taxon>Methanobacteriati</taxon>
        <taxon>Methanobacteriota</taxon>
        <taxon>Methanomada group</taxon>
        <taxon>Methanobacteria</taxon>
        <taxon>Methanobacteriales</taxon>
        <taxon>Methanobacteriaceae</taxon>
        <taxon>Methanobacterium</taxon>
    </lineage>
</organism>
<gene>
    <name evidence="2" type="ORF">HG719_09535</name>
</gene>
<feature type="transmembrane region" description="Helical" evidence="1">
    <location>
        <begin position="43"/>
        <end position="64"/>
    </location>
</feature>
<dbReference type="EMBL" id="JABBYL010000033">
    <property type="protein sequence ID" value="NMO10058.1"/>
    <property type="molecule type" value="Genomic_DNA"/>
</dbReference>
<protein>
    <submittedName>
        <fullName evidence="2">Uncharacterized protein</fullName>
    </submittedName>
</protein>
<feature type="transmembrane region" description="Helical" evidence="1">
    <location>
        <begin position="12"/>
        <end position="31"/>
    </location>
</feature>
<sequence length="79" mass="9232">MGIKKDFGRYWIAGLIFAIIAGVIQWITGYYGVFVTLYFESNFFWGLITGLIGVTLFIFVPWGYGRLTEWIYITFIEKE</sequence>